<dbReference type="InterPro" id="IPR012373">
    <property type="entry name" value="Ferrdict_sens_TM"/>
</dbReference>
<dbReference type="FunFam" id="2.60.120.1440:FF:000001">
    <property type="entry name" value="Putative anti-sigma factor"/>
    <property type="match status" value="1"/>
</dbReference>
<keyword evidence="5" id="KW-1185">Reference proteome</keyword>
<evidence type="ECO:0000256" key="1">
    <source>
        <dbReference type="SAM" id="Phobius"/>
    </source>
</evidence>
<name>H1YEY9_9SPHI</name>
<dbReference type="Gene3D" id="3.55.50.30">
    <property type="match status" value="1"/>
</dbReference>
<evidence type="ECO:0000313" key="5">
    <source>
        <dbReference type="Proteomes" id="UP000002774"/>
    </source>
</evidence>
<keyword evidence="1" id="KW-0472">Membrane</keyword>
<dbReference type="PANTHER" id="PTHR30273:SF2">
    <property type="entry name" value="PROTEIN FECR"/>
    <property type="match status" value="1"/>
</dbReference>
<dbReference type="Pfam" id="PF04773">
    <property type="entry name" value="FecR"/>
    <property type="match status" value="1"/>
</dbReference>
<dbReference type="Proteomes" id="UP000002774">
    <property type="component" value="Chromosome"/>
</dbReference>
<feature type="domain" description="FecR protein" evidence="2">
    <location>
        <begin position="189"/>
        <end position="282"/>
    </location>
</feature>
<dbReference type="PANTHER" id="PTHR30273">
    <property type="entry name" value="PERIPLASMIC SIGNAL SENSOR AND SIGMA FACTOR ACTIVATOR FECR-RELATED"/>
    <property type="match status" value="1"/>
</dbReference>
<evidence type="ECO:0000259" key="2">
    <source>
        <dbReference type="Pfam" id="PF04773"/>
    </source>
</evidence>
<dbReference type="Pfam" id="PF16344">
    <property type="entry name" value="FecR_C"/>
    <property type="match status" value="1"/>
</dbReference>
<dbReference type="STRING" id="714943.Mucpa_1070"/>
<proteinExistence type="predicted"/>
<evidence type="ECO:0000313" key="4">
    <source>
        <dbReference type="EMBL" id="EHQ25242.1"/>
    </source>
</evidence>
<dbReference type="eggNOG" id="COG3712">
    <property type="taxonomic scope" value="Bacteria"/>
</dbReference>
<keyword evidence="1" id="KW-1133">Transmembrane helix</keyword>
<dbReference type="OrthoDB" id="1099963at2"/>
<dbReference type="Gene3D" id="2.60.120.1440">
    <property type="match status" value="1"/>
</dbReference>
<evidence type="ECO:0000259" key="3">
    <source>
        <dbReference type="Pfam" id="PF16344"/>
    </source>
</evidence>
<feature type="transmembrane region" description="Helical" evidence="1">
    <location>
        <begin position="90"/>
        <end position="110"/>
    </location>
</feature>
<dbReference type="InterPro" id="IPR032508">
    <property type="entry name" value="FecR_C"/>
</dbReference>
<gene>
    <name evidence="4" type="ORF">Mucpa_1070</name>
</gene>
<sequence>MADNRYERITYLFRVFADGSISRKEYEELTVILNVAGNDDEIFTAMNGIWNDAVDTDYHTEADRDIFYQRLINSKEFKEKSVKLRSIKPWYRYAAAVLLIALSAAAYLFFQSQNQQGVFTAKNDIAPGKNKAILTLANGSKISLTDAKAGKITNQYGVTILKNASGQLEYKATGDIPGDKEAALYNNLEVPYGGQYQLSLPDGTRVWLNAGSSLKYPVKFSGQERQVTLTGEAYFEVAKNKTMPFKVKTAKQVVEVLGTHFNINAYSEEPTVKTTLLEGSVKVTPATSLAFMMLKPGEQSVLENNKLEVKEADTEEAIAWKNGLFLFNSQTLGEIMRQVARWYDLQIVFDDAELKSQRFGGSISRFKNVSQLLQVLESTGSVHFKIEGRRLTAMK</sequence>
<accession>H1YEY9</accession>
<keyword evidence="1" id="KW-0812">Transmembrane</keyword>
<dbReference type="RefSeq" id="WP_008504924.1">
    <property type="nucleotide sequence ID" value="NZ_CM001403.1"/>
</dbReference>
<protein>
    <submittedName>
        <fullName evidence="4">Anti-FecI sigma factor, FecR</fullName>
    </submittedName>
</protein>
<dbReference type="AlphaFoldDB" id="H1YEY9"/>
<dbReference type="HOGENOM" id="CLU_050192_1_0_10"/>
<feature type="domain" description="Protein FecR C-terminal" evidence="3">
    <location>
        <begin position="325"/>
        <end position="392"/>
    </location>
</feature>
<dbReference type="EMBL" id="CM001403">
    <property type="protein sequence ID" value="EHQ25242.1"/>
    <property type="molecule type" value="Genomic_DNA"/>
</dbReference>
<dbReference type="InterPro" id="IPR006860">
    <property type="entry name" value="FecR"/>
</dbReference>
<dbReference type="GO" id="GO:0016989">
    <property type="term" value="F:sigma factor antagonist activity"/>
    <property type="evidence" value="ECO:0007669"/>
    <property type="project" value="TreeGrafter"/>
</dbReference>
<reference evidence="4" key="1">
    <citation type="submission" date="2011-09" db="EMBL/GenBank/DDBJ databases">
        <title>The permanent draft genome of Mucilaginibacter paludis DSM 18603.</title>
        <authorList>
            <consortium name="US DOE Joint Genome Institute (JGI-PGF)"/>
            <person name="Lucas S."/>
            <person name="Han J."/>
            <person name="Lapidus A."/>
            <person name="Bruce D."/>
            <person name="Goodwin L."/>
            <person name="Pitluck S."/>
            <person name="Peters L."/>
            <person name="Kyrpides N."/>
            <person name="Mavromatis K."/>
            <person name="Ivanova N."/>
            <person name="Mikhailova N."/>
            <person name="Held B."/>
            <person name="Detter J.C."/>
            <person name="Tapia R."/>
            <person name="Han C."/>
            <person name="Land M."/>
            <person name="Hauser L."/>
            <person name="Markowitz V."/>
            <person name="Cheng J.-F."/>
            <person name="Hugenholtz P."/>
            <person name="Woyke T."/>
            <person name="Wu D."/>
            <person name="Tindall B."/>
            <person name="Brambilla E."/>
            <person name="Klenk H.-P."/>
            <person name="Eisen J.A."/>
        </authorList>
    </citation>
    <scope>NUCLEOTIDE SEQUENCE [LARGE SCALE GENOMIC DNA]</scope>
    <source>
        <strain evidence="4">DSM 18603</strain>
    </source>
</reference>
<organism evidence="4 5">
    <name type="scientific">Mucilaginibacter paludis DSM 18603</name>
    <dbReference type="NCBI Taxonomy" id="714943"/>
    <lineage>
        <taxon>Bacteria</taxon>
        <taxon>Pseudomonadati</taxon>
        <taxon>Bacteroidota</taxon>
        <taxon>Sphingobacteriia</taxon>
        <taxon>Sphingobacteriales</taxon>
        <taxon>Sphingobacteriaceae</taxon>
        <taxon>Mucilaginibacter</taxon>
    </lineage>
</organism>